<accession>A0ABR6IQG5</accession>
<evidence type="ECO:0000313" key="1">
    <source>
        <dbReference type="EMBL" id="MBB4230137.1"/>
    </source>
</evidence>
<name>A0ABR6IQG5_9HYPH</name>
<dbReference type="EMBL" id="JACIFX010000005">
    <property type="protein sequence ID" value="MBB4230137.1"/>
    <property type="molecule type" value="Genomic_DNA"/>
</dbReference>
<protein>
    <submittedName>
        <fullName evidence="1">Phosphoglycerate dehydrogenase-like enzyme</fullName>
    </submittedName>
</protein>
<keyword evidence="2" id="KW-1185">Reference proteome</keyword>
<reference evidence="1 2" key="1">
    <citation type="submission" date="2020-08" db="EMBL/GenBank/DDBJ databases">
        <title>Genomic Encyclopedia of Type Strains, Phase IV (KMG-V): Genome sequencing to study the core and pangenomes of soil and plant-associated prokaryotes.</title>
        <authorList>
            <person name="Whitman W."/>
        </authorList>
    </citation>
    <scope>NUCLEOTIDE SEQUENCE [LARGE SCALE GENOMIC DNA]</scope>
    <source>
        <strain evidence="1 2">SEMIA 4087</strain>
    </source>
</reference>
<gene>
    <name evidence="1" type="ORF">GGD56_003990</name>
</gene>
<organism evidence="1 2">
    <name type="scientific">Rhizobium mongolense</name>
    <dbReference type="NCBI Taxonomy" id="57676"/>
    <lineage>
        <taxon>Bacteria</taxon>
        <taxon>Pseudomonadati</taxon>
        <taxon>Pseudomonadota</taxon>
        <taxon>Alphaproteobacteria</taxon>
        <taxon>Hyphomicrobiales</taxon>
        <taxon>Rhizobiaceae</taxon>
        <taxon>Rhizobium/Agrobacterium group</taxon>
        <taxon>Rhizobium</taxon>
    </lineage>
</organism>
<sequence>MFDALRDEHLGGAGLDVFFEGAVRRHGSLARFAERHRDAAFGGITRSSMSDIAKGVAENILRLHAGEQLVNRVA</sequence>
<comment type="caution">
    <text evidence="1">The sequence shown here is derived from an EMBL/GenBank/DDBJ whole genome shotgun (WGS) entry which is preliminary data.</text>
</comment>
<evidence type="ECO:0000313" key="2">
    <source>
        <dbReference type="Proteomes" id="UP000551353"/>
    </source>
</evidence>
<dbReference type="Gene3D" id="3.40.50.720">
    <property type="entry name" value="NAD(P)-binding Rossmann-like Domain"/>
    <property type="match status" value="2"/>
</dbReference>
<dbReference type="Proteomes" id="UP000551353">
    <property type="component" value="Unassembled WGS sequence"/>
</dbReference>
<proteinExistence type="predicted"/>